<dbReference type="EMBL" id="MZMZ02003196">
    <property type="protein sequence ID" value="RQM22364.1"/>
    <property type="molecule type" value="Genomic_DNA"/>
</dbReference>
<keyword evidence="2" id="KW-1185">Reference proteome</keyword>
<reference evidence="1" key="1">
    <citation type="submission" date="2018-07" db="EMBL/GenBank/DDBJ databases">
        <title>Annotation of Aphanomyces astaci genome assembly.</title>
        <authorList>
            <person name="Studholme D.J."/>
        </authorList>
    </citation>
    <scope>NUCLEOTIDE SEQUENCE [LARGE SCALE GENOMIC DNA]</scope>
    <source>
        <strain evidence="1">Pc</strain>
    </source>
</reference>
<evidence type="ECO:0000313" key="2">
    <source>
        <dbReference type="Proteomes" id="UP000284702"/>
    </source>
</evidence>
<accession>A0A425CZ76</accession>
<dbReference type="AlphaFoldDB" id="A0A425CZ76"/>
<protein>
    <submittedName>
        <fullName evidence="1">Uncharacterized protein</fullName>
    </submittedName>
</protein>
<organism evidence="1 2">
    <name type="scientific">Aphanomyces astaci</name>
    <name type="common">Crayfish plague agent</name>
    <dbReference type="NCBI Taxonomy" id="112090"/>
    <lineage>
        <taxon>Eukaryota</taxon>
        <taxon>Sar</taxon>
        <taxon>Stramenopiles</taxon>
        <taxon>Oomycota</taxon>
        <taxon>Saprolegniomycetes</taxon>
        <taxon>Saprolegniales</taxon>
        <taxon>Verrucalvaceae</taxon>
        <taxon>Aphanomyces</taxon>
    </lineage>
</organism>
<sequence>MERLGFSVDSMLVDAFKQRRVWDMAEAGDADQMSANVNRLQGAFQEVPEDALCAEDVACSTPTTEKPVDPGGEIKRILDDKIVEAIQLDLSLGTKANSGVFWVITPMSFAWSWARLAG</sequence>
<name>A0A425CZ76_APHAT</name>
<comment type="caution">
    <text evidence="1">The sequence shown here is derived from an EMBL/GenBank/DDBJ whole genome shotgun (WGS) entry which is preliminary data.</text>
</comment>
<gene>
    <name evidence="1" type="ORF">B5M09_005712</name>
</gene>
<evidence type="ECO:0000313" key="1">
    <source>
        <dbReference type="EMBL" id="RQM22364.1"/>
    </source>
</evidence>
<proteinExistence type="predicted"/>
<dbReference type="Proteomes" id="UP000284702">
    <property type="component" value="Unassembled WGS sequence"/>
</dbReference>